<dbReference type="NCBIfam" id="NF005559">
    <property type="entry name" value="PRK07231.1"/>
    <property type="match status" value="1"/>
</dbReference>
<keyword evidence="4" id="KW-1185">Reference proteome</keyword>
<organism evidence="3 4">
    <name type="scientific">Alteraurantiacibacter buctensis</name>
    <dbReference type="NCBI Taxonomy" id="1503981"/>
    <lineage>
        <taxon>Bacteria</taxon>
        <taxon>Pseudomonadati</taxon>
        <taxon>Pseudomonadota</taxon>
        <taxon>Alphaproteobacteria</taxon>
        <taxon>Sphingomonadales</taxon>
        <taxon>Erythrobacteraceae</taxon>
        <taxon>Alteraurantiacibacter</taxon>
    </lineage>
</organism>
<comment type="caution">
    <text evidence="3">The sequence shown here is derived from an EMBL/GenBank/DDBJ whole genome shotgun (WGS) entry which is preliminary data.</text>
</comment>
<dbReference type="Proteomes" id="UP000466966">
    <property type="component" value="Unassembled WGS sequence"/>
</dbReference>
<dbReference type="GO" id="GO:0047936">
    <property type="term" value="F:glucose 1-dehydrogenase [NAD(P)+] activity"/>
    <property type="evidence" value="ECO:0007669"/>
    <property type="project" value="UniProtKB-EC"/>
</dbReference>
<keyword evidence="2 3" id="KW-0560">Oxidoreductase</keyword>
<evidence type="ECO:0000256" key="2">
    <source>
        <dbReference type="ARBA" id="ARBA00023002"/>
    </source>
</evidence>
<dbReference type="InterPro" id="IPR020904">
    <property type="entry name" value="Sc_DH/Rdtase_CS"/>
</dbReference>
<dbReference type="SUPFAM" id="SSF51735">
    <property type="entry name" value="NAD(P)-binding Rossmann-fold domains"/>
    <property type="match status" value="1"/>
</dbReference>
<gene>
    <name evidence="3" type="ORF">GRI99_03725</name>
</gene>
<dbReference type="Pfam" id="PF13561">
    <property type="entry name" value="adh_short_C2"/>
    <property type="match status" value="1"/>
</dbReference>
<sequence length="265" mass="27745">MGGNRARIRESGERLTVDFNGKHICVTGASSGIGLVTARMLVARGARVSLLARRKELLDEVVAELGANAAGFPADVGDKASLEAALDAAAAHFGPIEALFANAGLTGGFTPFTAFDPEVFAETIKVNLTSVFWAAQKVLPAMIEAKKGAILVTGSMGSKRGMAMNPAYVSSKHGVLGLTRAIAVEMAPHGIRANCIIPGFIRTEALDRIPDHQKGMIAARVPQRRMGEPEELAEVACFLLSDAASHVTGQDWAVDGGVLESIEVG</sequence>
<dbReference type="FunFam" id="3.40.50.720:FF:000084">
    <property type="entry name" value="Short-chain dehydrogenase reductase"/>
    <property type="match status" value="1"/>
</dbReference>
<dbReference type="PROSITE" id="PS00061">
    <property type="entry name" value="ADH_SHORT"/>
    <property type="match status" value="1"/>
</dbReference>
<evidence type="ECO:0000313" key="4">
    <source>
        <dbReference type="Proteomes" id="UP000466966"/>
    </source>
</evidence>
<dbReference type="PANTHER" id="PTHR42760">
    <property type="entry name" value="SHORT-CHAIN DEHYDROGENASES/REDUCTASES FAMILY MEMBER"/>
    <property type="match status" value="1"/>
</dbReference>
<dbReference type="PRINTS" id="PR00081">
    <property type="entry name" value="GDHRDH"/>
</dbReference>
<dbReference type="PANTHER" id="PTHR42760:SF133">
    <property type="entry name" value="3-OXOACYL-[ACYL-CARRIER-PROTEIN] REDUCTASE"/>
    <property type="match status" value="1"/>
</dbReference>
<name>A0A844YV71_9SPHN</name>
<accession>A0A844YV71</accession>
<dbReference type="EMBL" id="WTYV01000001">
    <property type="protein sequence ID" value="MXO70741.1"/>
    <property type="molecule type" value="Genomic_DNA"/>
</dbReference>
<dbReference type="OrthoDB" id="7500984at2"/>
<dbReference type="PRINTS" id="PR00080">
    <property type="entry name" value="SDRFAMILY"/>
</dbReference>
<dbReference type="Gene3D" id="3.40.50.720">
    <property type="entry name" value="NAD(P)-binding Rossmann-like Domain"/>
    <property type="match status" value="1"/>
</dbReference>
<dbReference type="AlphaFoldDB" id="A0A844YV71"/>
<dbReference type="GO" id="GO:0048038">
    <property type="term" value="F:quinone binding"/>
    <property type="evidence" value="ECO:0007669"/>
    <property type="project" value="TreeGrafter"/>
</dbReference>
<evidence type="ECO:0000256" key="1">
    <source>
        <dbReference type="ARBA" id="ARBA00006484"/>
    </source>
</evidence>
<evidence type="ECO:0000313" key="3">
    <source>
        <dbReference type="EMBL" id="MXO70741.1"/>
    </source>
</evidence>
<reference evidence="3 4" key="1">
    <citation type="submission" date="2019-12" db="EMBL/GenBank/DDBJ databases">
        <title>Genomic-based taxomic classification of the family Erythrobacteraceae.</title>
        <authorList>
            <person name="Xu L."/>
        </authorList>
    </citation>
    <scope>NUCLEOTIDE SEQUENCE [LARGE SCALE GENOMIC DNA]</scope>
    <source>
        <strain evidence="3 4">M0322</strain>
    </source>
</reference>
<dbReference type="GO" id="GO:0006633">
    <property type="term" value="P:fatty acid biosynthetic process"/>
    <property type="evidence" value="ECO:0007669"/>
    <property type="project" value="TreeGrafter"/>
</dbReference>
<protein>
    <submittedName>
        <fullName evidence="3">Glucose 1-dehydrogenase</fullName>
        <ecNumber evidence="3">1.1.1.47</ecNumber>
    </submittedName>
</protein>
<comment type="similarity">
    <text evidence="1">Belongs to the short-chain dehydrogenases/reductases (SDR) family.</text>
</comment>
<dbReference type="InterPro" id="IPR036291">
    <property type="entry name" value="NAD(P)-bd_dom_sf"/>
</dbReference>
<proteinExistence type="inferred from homology"/>
<dbReference type="EC" id="1.1.1.47" evidence="3"/>
<dbReference type="CDD" id="cd05233">
    <property type="entry name" value="SDR_c"/>
    <property type="match status" value="1"/>
</dbReference>
<dbReference type="InterPro" id="IPR002347">
    <property type="entry name" value="SDR_fam"/>
</dbReference>